<dbReference type="AlphaFoldDB" id="A0A1I4QTD8"/>
<reference evidence="3" key="1">
    <citation type="submission" date="2016-10" db="EMBL/GenBank/DDBJ databases">
        <authorList>
            <person name="Varghese N."/>
            <person name="Submissions S."/>
        </authorList>
    </citation>
    <scope>NUCLEOTIDE SEQUENCE [LARGE SCALE GENOMIC DNA]</scope>
    <source>
        <strain evidence="3">Nm44</strain>
    </source>
</reference>
<dbReference type="InterPro" id="IPR013990">
    <property type="entry name" value="WHy-dom"/>
</dbReference>
<evidence type="ECO:0000259" key="1">
    <source>
        <dbReference type="SMART" id="SM00769"/>
    </source>
</evidence>
<dbReference type="RefSeq" id="WP_074905669.1">
    <property type="nucleotide sequence ID" value="NZ_FOUB01000028.1"/>
</dbReference>
<dbReference type="Pfam" id="PF03168">
    <property type="entry name" value="LEA_2"/>
    <property type="match status" value="1"/>
</dbReference>
<protein>
    <submittedName>
        <fullName evidence="2">Late embryogenesis abundant protein</fullName>
    </submittedName>
</protein>
<accession>A0A1I4QTD8</accession>
<sequence>MPRIVLILFLDMVALLVACTQLGTIKQKPEITLANIELVELGLLEQRFNLQLRIQNPNDVALRINGMTVDLELNGTKFAKGLSDKTVTVPRMSEAVMEVKATSSLGMLWQQLSQLEKSSSDKIDYQNLWTTLSGGAGQHPI</sequence>
<feature type="domain" description="Water stress and hypersensitive response" evidence="1">
    <location>
        <begin position="31"/>
        <end position="138"/>
    </location>
</feature>
<dbReference type="OrthoDB" id="5421820at2"/>
<dbReference type="Proteomes" id="UP000183287">
    <property type="component" value="Unassembled WGS sequence"/>
</dbReference>
<dbReference type="Gene3D" id="2.60.40.1820">
    <property type="match status" value="1"/>
</dbReference>
<dbReference type="SMART" id="SM00769">
    <property type="entry name" value="WHy"/>
    <property type="match status" value="1"/>
</dbReference>
<gene>
    <name evidence="2" type="ORF">SAMN05421863_102833</name>
</gene>
<dbReference type="InterPro" id="IPR004864">
    <property type="entry name" value="LEA_2"/>
</dbReference>
<evidence type="ECO:0000313" key="2">
    <source>
        <dbReference type="EMBL" id="SFM42966.1"/>
    </source>
</evidence>
<evidence type="ECO:0000313" key="3">
    <source>
        <dbReference type="Proteomes" id="UP000183287"/>
    </source>
</evidence>
<organism evidence="2 3">
    <name type="scientific">Nitrosomonas communis</name>
    <dbReference type="NCBI Taxonomy" id="44574"/>
    <lineage>
        <taxon>Bacteria</taxon>
        <taxon>Pseudomonadati</taxon>
        <taxon>Pseudomonadota</taxon>
        <taxon>Betaproteobacteria</taxon>
        <taxon>Nitrosomonadales</taxon>
        <taxon>Nitrosomonadaceae</taxon>
        <taxon>Nitrosomonas</taxon>
    </lineage>
</organism>
<dbReference type="GO" id="GO:0009269">
    <property type="term" value="P:response to desiccation"/>
    <property type="evidence" value="ECO:0007669"/>
    <property type="project" value="InterPro"/>
</dbReference>
<keyword evidence="3" id="KW-1185">Reference proteome</keyword>
<dbReference type="SUPFAM" id="SSF117070">
    <property type="entry name" value="LEA14-like"/>
    <property type="match status" value="1"/>
</dbReference>
<name>A0A1I4QTD8_9PROT</name>
<dbReference type="EMBL" id="FOUB01000028">
    <property type="protein sequence ID" value="SFM42966.1"/>
    <property type="molecule type" value="Genomic_DNA"/>
</dbReference>
<proteinExistence type="predicted"/>